<sequence>MLSKSFILTSLWVFTSLFVKAQEAKLDSIATNLHHYGLNRSESDLYVHFDKNVYTNNDQVWFTAYLLKTITDMKQYHTLYLSLVNNKDSSVVLQHKFLIDKGCSFGAITLPDSLPGGTYRFVANTNLKVNGQPDGVFIQPITIKSATVTALTQSISVIKPYDERTRKGTALLRILTSDNRFVENAQIRYQIGKGKRILQAGTAKSSIIGELMIDYPADEITTDNNELFISIKKGSDTSYTRFSLPIRNESRYAVKFYPEGGCLVNGLVSKVGFEIKDNEGTYLKAKAVLYADHEVLDTIATNAMGIGTFMIQPQLTKNYTMRILGEGGERGEHKLPEILSKGVVLTSGSAVANNEFKIRIAANAVTKVHLIMHNFSDIFLQTPLILSAGTPQNVRFQLDSVPAGLQAVTVLDSNYKPLAERIFFAHYDQINTISIDGGKQEYFTRDSVKLKLNIMDRDKKPLVGMVSVSCVQANRVLLANQTNIVDHFYLHNLKEFSANSFGQTYSNTGYLDELLLIKGWRRYKWPETKINPHDPLLSSLGYDGVITRKNKQLKVPMALSTIAGRNLNFLSTDSLGHFSIPYSSLVINEARLPVWLAMSTSRYDQYELKINEPQSELKKYLKQQTYVLPNTKTGIMGENSMSITSAAGIRLKEVVIKKVKDERTNFAKNAFANECGDYVCMYNILNCPNHYGNPGNKNPLKGGMYKTAGGGSTVYQGCVGQERKPNLVILRGINLPKEFYIADINNKQEPISSATVYWNYQLLIDGETPLNFNTGDINGKFKIIVQGVTASGVVYGENEIAVNNR</sequence>
<organism evidence="2 3">
    <name type="scientific">Pedobacter zeae</name>
    <dbReference type="NCBI Taxonomy" id="1737356"/>
    <lineage>
        <taxon>Bacteria</taxon>
        <taxon>Pseudomonadati</taxon>
        <taxon>Bacteroidota</taxon>
        <taxon>Sphingobacteriia</taxon>
        <taxon>Sphingobacteriales</taxon>
        <taxon>Sphingobacteriaceae</taxon>
        <taxon>Pedobacter</taxon>
    </lineage>
</organism>
<evidence type="ECO:0008006" key="4">
    <source>
        <dbReference type="Google" id="ProtNLM"/>
    </source>
</evidence>
<keyword evidence="3" id="KW-1185">Reference proteome</keyword>
<gene>
    <name evidence="2" type="ORF">GCM10007422_00090</name>
</gene>
<feature type="signal peptide" evidence="1">
    <location>
        <begin position="1"/>
        <end position="21"/>
    </location>
</feature>
<feature type="chain" id="PRO_5045668194" description="MG2 domain-containing protein" evidence="1">
    <location>
        <begin position="22"/>
        <end position="805"/>
    </location>
</feature>
<comment type="caution">
    <text evidence="2">The sequence shown here is derived from an EMBL/GenBank/DDBJ whole genome shotgun (WGS) entry which is preliminary data.</text>
</comment>
<dbReference type="Proteomes" id="UP000642938">
    <property type="component" value="Unassembled WGS sequence"/>
</dbReference>
<evidence type="ECO:0000313" key="3">
    <source>
        <dbReference type="Proteomes" id="UP000642938"/>
    </source>
</evidence>
<protein>
    <recommendedName>
        <fullName evidence="4">MG2 domain-containing protein</fullName>
    </recommendedName>
</protein>
<proteinExistence type="predicted"/>
<evidence type="ECO:0000256" key="1">
    <source>
        <dbReference type="SAM" id="SignalP"/>
    </source>
</evidence>
<name>A0ABQ1XEX9_9SPHI</name>
<dbReference type="RefSeq" id="WP_221235944.1">
    <property type="nucleotide sequence ID" value="NZ_JACIEF010000002.1"/>
</dbReference>
<accession>A0ABQ1XEX9</accession>
<keyword evidence="1" id="KW-0732">Signal</keyword>
<reference evidence="3" key="1">
    <citation type="journal article" date="2019" name="Int. J. Syst. Evol. Microbiol.">
        <title>The Global Catalogue of Microorganisms (GCM) 10K type strain sequencing project: providing services to taxonomists for standard genome sequencing and annotation.</title>
        <authorList>
            <consortium name="The Broad Institute Genomics Platform"/>
            <consortium name="The Broad Institute Genome Sequencing Center for Infectious Disease"/>
            <person name="Wu L."/>
            <person name="Ma J."/>
        </authorList>
    </citation>
    <scope>NUCLEOTIDE SEQUENCE [LARGE SCALE GENOMIC DNA]</scope>
    <source>
        <strain evidence="3">CGMCC 1.15287</strain>
    </source>
</reference>
<evidence type="ECO:0000313" key="2">
    <source>
        <dbReference type="EMBL" id="GGG91239.1"/>
    </source>
</evidence>
<dbReference type="Gene3D" id="2.60.40.1930">
    <property type="match status" value="1"/>
</dbReference>
<dbReference type="EMBL" id="BMHZ01000001">
    <property type="protein sequence ID" value="GGG91239.1"/>
    <property type="molecule type" value="Genomic_DNA"/>
</dbReference>